<gene>
    <name evidence="2" type="ORF">HK105_207841</name>
</gene>
<protein>
    <submittedName>
        <fullName evidence="2">Uncharacterized protein</fullName>
    </submittedName>
</protein>
<dbReference type="InterPro" id="IPR024368">
    <property type="entry name" value="Ecl1/2/3"/>
</dbReference>
<feature type="compositionally biased region" description="Basic residues" evidence="1">
    <location>
        <begin position="116"/>
        <end position="127"/>
    </location>
</feature>
<feature type="region of interest" description="Disordered" evidence="1">
    <location>
        <begin position="113"/>
        <end position="150"/>
    </location>
</feature>
<evidence type="ECO:0000313" key="3">
    <source>
        <dbReference type="Proteomes" id="UP001527925"/>
    </source>
</evidence>
<reference evidence="2 3" key="1">
    <citation type="submission" date="2023-09" db="EMBL/GenBank/DDBJ databases">
        <title>Pangenome analysis of Batrachochytrium dendrobatidis and related Chytrids.</title>
        <authorList>
            <person name="Yacoub M.N."/>
            <person name="Stajich J.E."/>
            <person name="James T.Y."/>
        </authorList>
    </citation>
    <scope>NUCLEOTIDE SEQUENCE [LARGE SCALE GENOMIC DNA]</scope>
    <source>
        <strain evidence="2 3">JEL0888</strain>
    </source>
</reference>
<dbReference type="Pfam" id="PF12855">
    <property type="entry name" value="Ecl1"/>
    <property type="match status" value="1"/>
</dbReference>
<evidence type="ECO:0000256" key="1">
    <source>
        <dbReference type="SAM" id="MobiDB-lite"/>
    </source>
</evidence>
<name>A0ABR4MZE7_9FUNG</name>
<keyword evidence="3" id="KW-1185">Reference proteome</keyword>
<proteinExistence type="predicted"/>
<dbReference type="Proteomes" id="UP001527925">
    <property type="component" value="Unassembled WGS sequence"/>
</dbReference>
<organism evidence="2 3">
    <name type="scientific">Polyrhizophydium stewartii</name>
    <dbReference type="NCBI Taxonomy" id="2732419"/>
    <lineage>
        <taxon>Eukaryota</taxon>
        <taxon>Fungi</taxon>
        <taxon>Fungi incertae sedis</taxon>
        <taxon>Chytridiomycota</taxon>
        <taxon>Chytridiomycota incertae sedis</taxon>
        <taxon>Chytridiomycetes</taxon>
        <taxon>Rhizophydiales</taxon>
        <taxon>Rhizophydiales incertae sedis</taxon>
        <taxon>Polyrhizophydium</taxon>
    </lineage>
</organism>
<sequence>MDLGWCIQCGKHIDAAFLYCSQACQFSDFMLDVPASPLGAAAADPLAGPSADALLLDSLDMAPLPAGHALRPLSISPPAAAASLAAASPPPAASPPSASAAAAAAAAAQQAAFPRLARRANPRRRSLRPRERVAAFVPTAQNDHDTEPVA</sequence>
<dbReference type="EMBL" id="JADGIZ020000060">
    <property type="protein sequence ID" value="KAL2912625.1"/>
    <property type="molecule type" value="Genomic_DNA"/>
</dbReference>
<accession>A0ABR4MZE7</accession>
<evidence type="ECO:0000313" key="2">
    <source>
        <dbReference type="EMBL" id="KAL2912625.1"/>
    </source>
</evidence>
<comment type="caution">
    <text evidence="2">The sequence shown here is derived from an EMBL/GenBank/DDBJ whole genome shotgun (WGS) entry which is preliminary data.</text>
</comment>